<keyword evidence="3" id="KW-1185">Reference proteome</keyword>
<name>A0AAC8VWB7_9PROT</name>
<proteinExistence type="predicted"/>
<dbReference type="AlphaFoldDB" id="A0AAC8VWB7"/>
<evidence type="ECO:0000313" key="3">
    <source>
        <dbReference type="Proteomes" id="UP000069935"/>
    </source>
</evidence>
<gene>
    <name evidence="2" type="ORF">AL072_06355</name>
</gene>
<evidence type="ECO:0000256" key="1">
    <source>
        <dbReference type="SAM" id="MobiDB-lite"/>
    </source>
</evidence>
<evidence type="ECO:0000313" key="2">
    <source>
        <dbReference type="EMBL" id="ALG70591.1"/>
    </source>
</evidence>
<protein>
    <submittedName>
        <fullName evidence="2">Uncharacterized protein</fullName>
    </submittedName>
</protein>
<sequence length="92" mass="9781">MVISAPTFGRRSNPQPGQGERSSPVDPLRGDKHMTVESSIEAIEDGWRWTVIAGDRRVSGVAGTPERAAEAAAATAFFEETAPKLAALYPKG</sequence>
<dbReference type="KEGG" id="ati:AL072_06355"/>
<feature type="region of interest" description="Disordered" evidence="1">
    <location>
        <begin position="1"/>
        <end position="31"/>
    </location>
</feature>
<accession>A0AAC8VWB7</accession>
<organism evidence="2 3">
    <name type="scientific">Azospirillum thiophilum</name>
    <dbReference type="NCBI Taxonomy" id="528244"/>
    <lineage>
        <taxon>Bacteria</taxon>
        <taxon>Pseudomonadati</taxon>
        <taxon>Pseudomonadota</taxon>
        <taxon>Alphaproteobacteria</taxon>
        <taxon>Rhodospirillales</taxon>
        <taxon>Azospirillaceae</taxon>
        <taxon>Azospirillum</taxon>
    </lineage>
</organism>
<reference evidence="2 3" key="2">
    <citation type="journal article" date="2016" name="Genome Announc.">
        <title>Complete Genome Sequence of a Strain of Azospirillum thiophilum Isolated from a Sulfide Spring.</title>
        <authorList>
            <person name="Fomenkov A."/>
            <person name="Vincze T."/>
            <person name="Grabovich M."/>
            <person name="Anton B.P."/>
            <person name="Dubinina G."/>
            <person name="Orlova M."/>
            <person name="Belousova E."/>
            <person name="Roberts R.J."/>
        </authorList>
    </citation>
    <scope>NUCLEOTIDE SEQUENCE [LARGE SCALE GENOMIC DNA]</scope>
    <source>
        <strain evidence="2 3">BV-S</strain>
    </source>
</reference>
<reference evidence="3" key="1">
    <citation type="submission" date="2015-08" db="EMBL/GenBank/DDBJ databases">
        <title>Complete Genome Sequence of Azospirillum thiophilum BV-S.</title>
        <authorList>
            <person name="Fomenkov A."/>
            <person name="Vincze T."/>
            <person name="Grabovich M."/>
            <person name="Dubinina G."/>
            <person name="Orlova M."/>
            <person name="Belousova E."/>
            <person name="Roberts R.J."/>
        </authorList>
    </citation>
    <scope>NUCLEOTIDE SEQUENCE [LARGE SCALE GENOMIC DNA]</scope>
    <source>
        <strain evidence="3">BV-S</strain>
    </source>
</reference>
<dbReference type="EMBL" id="CP012401">
    <property type="protein sequence ID" value="ALG70591.1"/>
    <property type="molecule type" value="Genomic_DNA"/>
</dbReference>
<dbReference type="Proteomes" id="UP000069935">
    <property type="component" value="Chromosome 1"/>
</dbReference>